<evidence type="ECO:0000256" key="1">
    <source>
        <dbReference type="ARBA" id="ARBA00001966"/>
    </source>
</evidence>
<feature type="domain" description="ATPase BadF/BadG/BcrA/BcrD type" evidence="5">
    <location>
        <begin position="6"/>
        <end position="257"/>
    </location>
</feature>
<dbReference type="AlphaFoldDB" id="A0A7M3MIJ3"/>
<dbReference type="CDD" id="cd24035">
    <property type="entry name" value="ASKHA_NBD_O66634-like_rpt2"/>
    <property type="match status" value="1"/>
</dbReference>
<reference evidence="6 7" key="1">
    <citation type="submission" date="2018-06" db="EMBL/GenBank/DDBJ databases">
        <title>Complete genome of Desulfovibrio indonesiensis P37SLT.</title>
        <authorList>
            <person name="Crispim J.S."/>
            <person name="Vidigal P.M.P."/>
            <person name="Silva L.C.F."/>
            <person name="Laguardia C.N."/>
            <person name="Araujo L.C."/>
            <person name="Dias R.S."/>
            <person name="Sousa M.P."/>
            <person name="Paula S.O."/>
            <person name="Silva C."/>
        </authorList>
    </citation>
    <scope>NUCLEOTIDE SEQUENCE [LARGE SCALE GENOMIC DNA]</scope>
    <source>
        <strain evidence="6 7">P37SLT</strain>
    </source>
</reference>
<dbReference type="PANTHER" id="PTHR32329:SF7">
    <property type="entry name" value="ACTIVATOR OF 2-HYDROXYACYL-COA-HYDRATASE"/>
    <property type="match status" value="1"/>
</dbReference>
<sequence length="322" mass="33553">MTSTYLGIDVGSVTTKAVAVDADTGAMLESLYIRTCGDPVGSIRDALARIREALPGIRVLGAGTTGSGRTLAAKLVGAGLIKNEITAHTAAAIAIQPEVRTILEIGGQDAKIIIVQDGIAVDFAMNSVCAAGTGSFLDQQAGRLGISVEEMGRIALTSDSPAAISGRCTVFAETDMIHKQQIGIPRPDIIAGLCASLVRNYLGTVARGKPLEAPVVFQGGVAANPAIVQEFRRQTGLDVEVSPHYGVTGALGVALLARRAGPGKSFTGFEILEREYRIDTFVCGSCEEACTVLTLHSEGKTPTHWNDRCGKYSGKTPAGDAR</sequence>
<organism evidence="6 7">
    <name type="scientific">Oceanidesulfovibrio indonesiensis</name>
    <dbReference type="NCBI Taxonomy" id="54767"/>
    <lineage>
        <taxon>Bacteria</taxon>
        <taxon>Pseudomonadati</taxon>
        <taxon>Thermodesulfobacteriota</taxon>
        <taxon>Desulfovibrionia</taxon>
        <taxon>Desulfovibrionales</taxon>
        <taxon>Desulfovibrionaceae</taxon>
        <taxon>Oceanidesulfovibrio</taxon>
    </lineage>
</organism>
<keyword evidence="3" id="KW-0408">Iron</keyword>
<dbReference type="SUPFAM" id="SSF53067">
    <property type="entry name" value="Actin-like ATPase domain"/>
    <property type="match status" value="1"/>
</dbReference>
<evidence type="ECO:0000256" key="2">
    <source>
        <dbReference type="ARBA" id="ARBA00022723"/>
    </source>
</evidence>
<evidence type="ECO:0000259" key="5">
    <source>
        <dbReference type="Pfam" id="PF01869"/>
    </source>
</evidence>
<evidence type="ECO:0000313" key="6">
    <source>
        <dbReference type="EMBL" id="TVM19195.1"/>
    </source>
</evidence>
<dbReference type="GO" id="GO:0051536">
    <property type="term" value="F:iron-sulfur cluster binding"/>
    <property type="evidence" value="ECO:0007669"/>
    <property type="project" value="UniProtKB-KW"/>
</dbReference>
<keyword evidence="4" id="KW-0411">Iron-sulfur</keyword>
<dbReference type="InterPro" id="IPR002731">
    <property type="entry name" value="ATPase_BadF"/>
</dbReference>
<keyword evidence="7" id="KW-1185">Reference proteome</keyword>
<dbReference type="InterPro" id="IPR008275">
    <property type="entry name" value="CoA_E_activase_dom"/>
</dbReference>
<evidence type="ECO:0000256" key="4">
    <source>
        <dbReference type="ARBA" id="ARBA00023014"/>
    </source>
</evidence>
<dbReference type="Proteomes" id="UP000448292">
    <property type="component" value="Unassembled WGS sequence"/>
</dbReference>
<dbReference type="Gene3D" id="3.30.420.40">
    <property type="match status" value="2"/>
</dbReference>
<comment type="cofactor">
    <cofactor evidence="1">
        <name>[4Fe-4S] cluster</name>
        <dbReference type="ChEBI" id="CHEBI:49883"/>
    </cofactor>
</comment>
<dbReference type="Pfam" id="PF01869">
    <property type="entry name" value="BcrAD_BadFG"/>
    <property type="match status" value="1"/>
</dbReference>
<dbReference type="OrthoDB" id="9177882at2"/>
<dbReference type="RefSeq" id="WP_144301553.1">
    <property type="nucleotide sequence ID" value="NZ_QMIE01000002.1"/>
</dbReference>
<proteinExistence type="predicted"/>
<gene>
    <name evidence="6" type="ORF">DPQ33_02215</name>
</gene>
<dbReference type="InterPro" id="IPR051805">
    <property type="entry name" value="Dehydratase_Activator_Redct"/>
</dbReference>
<dbReference type="PANTHER" id="PTHR32329">
    <property type="entry name" value="BIFUNCTIONAL PROTEIN [INCLUDES 2-HYDROXYACYL-COA DEHYDRATASE (N-TER) AND ITS ACTIVATOR DOMAIN (C_TERM)-RELATED"/>
    <property type="match status" value="1"/>
</dbReference>
<accession>A0A7M3MIJ3</accession>
<name>A0A7M3MIJ3_9BACT</name>
<comment type="caution">
    <text evidence="6">The sequence shown here is derived from an EMBL/GenBank/DDBJ whole genome shotgun (WGS) entry which is preliminary data.</text>
</comment>
<evidence type="ECO:0000313" key="7">
    <source>
        <dbReference type="Proteomes" id="UP000448292"/>
    </source>
</evidence>
<dbReference type="InterPro" id="IPR043129">
    <property type="entry name" value="ATPase_NBD"/>
</dbReference>
<evidence type="ECO:0000256" key="3">
    <source>
        <dbReference type="ARBA" id="ARBA00023004"/>
    </source>
</evidence>
<dbReference type="GO" id="GO:0046872">
    <property type="term" value="F:metal ion binding"/>
    <property type="evidence" value="ECO:0007669"/>
    <property type="project" value="UniProtKB-KW"/>
</dbReference>
<dbReference type="NCBIfam" id="TIGR00241">
    <property type="entry name" value="CoA_E_activ"/>
    <property type="match status" value="1"/>
</dbReference>
<keyword evidence="2" id="KW-0479">Metal-binding</keyword>
<protein>
    <submittedName>
        <fullName evidence="6">2-hydroxyglutaryl-CoA dehydratase</fullName>
    </submittedName>
</protein>
<dbReference type="EMBL" id="QMIE01000002">
    <property type="protein sequence ID" value="TVM19195.1"/>
    <property type="molecule type" value="Genomic_DNA"/>
</dbReference>